<keyword evidence="1" id="KW-0864">Zinc transport</keyword>
<keyword evidence="2" id="KW-0472">Membrane</keyword>
<dbReference type="PANTHER" id="PTHR11562">
    <property type="entry name" value="CATION EFFLUX PROTEIN/ ZINC TRANSPORTER"/>
    <property type="match status" value="1"/>
</dbReference>
<reference evidence="4" key="1">
    <citation type="submission" date="2016-11" db="UniProtKB">
        <authorList>
            <consortium name="WormBaseParasite"/>
        </authorList>
    </citation>
    <scope>IDENTIFICATION</scope>
</reference>
<keyword evidence="3" id="KW-1185">Reference proteome</keyword>
<dbReference type="InterPro" id="IPR050681">
    <property type="entry name" value="CDF/SLC30A"/>
</dbReference>
<dbReference type="AlphaFoldDB" id="A0A1I8FPI5"/>
<dbReference type="GO" id="GO:0005886">
    <property type="term" value="C:plasma membrane"/>
    <property type="evidence" value="ECO:0007669"/>
    <property type="project" value="TreeGrafter"/>
</dbReference>
<keyword evidence="1" id="KW-0862">Zinc</keyword>
<sequence>CKSSVNLRDELANSLDFSNSSTRHCHSGETERRFRYIAAQKLARRRLVIASCSLSSLHDRRALVSVLMIWIVTAVLVYMAVHRVVQKDFEVEGRTLAAVSGHNHAHNNMNVRNAAPSYTLLATYCKALRLLSFTIDRDYKLADPDMHVRILAAMHSLRVWSLTLGRNVASAHLVVNGVHPMRSVVHGDNLVVKATEAI</sequence>
<dbReference type="WBParaSite" id="maker-unitig_43168-snap-gene-0.1-mRNA-1">
    <property type="protein sequence ID" value="maker-unitig_43168-snap-gene-0.1-mRNA-1"/>
    <property type="gene ID" value="maker-unitig_43168-snap-gene-0.1"/>
</dbReference>
<proteinExistence type="predicted"/>
<keyword evidence="2" id="KW-0812">Transmembrane</keyword>
<evidence type="ECO:0000256" key="1">
    <source>
        <dbReference type="ARBA" id="ARBA00022906"/>
    </source>
</evidence>
<dbReference type="GO" id="GO:0010043">
    <property type="term" value="P:response to zinc ion"/>
    <property type="evidence" value="ECO:0007669"/>
    <property type="project" value="TreeGrafter"/>
</dbReference>
<name>A0A1I8FPI5_9PLAT</name>
<dbReference type="Proteomes" id="UP000095280">
    <property type="component" value="Unplaced"/>
</dbReference>
<evidence type="ECO:0000256" key="2">
    <source>
        <dbReference type="SAM" id="Phobius"/>
    </source>
</evidence>
<accession>A0A1I8FPI5</accession>
<keyword evidence="1" id="KW-0406">Ion transport</keyword>
<dbReference type="GO" id="GO:0005385">
    <property type="term" value="F:zinc ion transmembrane transporter activity"/>
    <property type="evidence" value="ECO:0007669"/>
    <property type="project" value="TreeGrafter"/>
</dbReference>
<protein>
    <submittedName>
        <fullName evidence="4">Transmembrane protein</fullName>
    </submittedName>
</protein>
<dbReference type="PANTHER" id="PTHR11562:SF17">
    <property type="entry name" value="RE54080P-RELATED"/>
    <property type="match status" value="1"/>
</dbReference>
<keyword evidence="2" id="KW-1133">Transmembrane helix</keyword>
<evidence type="ECO:0000313" key="4">
    <source>
        <dbReference type="WBParaSite" id="maker-unitig_43168-snap-gene-0.1-mRNA-1"/>
    </source>
</evidence>
<evidence type="ECO:0000313" key="3">
    <source>
        <dbReference type="Proteomes" id="UP000095280"/>
    </source>
</evidence>
<keyword evidence="1" id="KW-0813">Transport</keyword>
<organism evidence="3 4">
    <name type="scientific">Macrostomum lignano</name>
    <dbReference type="NCBI Taxonomy" id="282301"/>
    <lineage>
        <taxon>Eukaryota</taxon>
        <taxon>Metazoa</taxon>
        <taxon>Spiralia</taxon>
        <taxon>Lophotrochozoa</taxon>
        <taxon>Platyhelminthes</taxon>
        <taxon>Rhabditophora</taxon>
        <taxon>Macrostomorpha</taxon>
        <taxon>Macrostomida</taxon>
        <taxon>Macrostomidae</taxon>
        <taxon>Macrostomum</taxon>
    </lineage>
</organism>
<feature type="transmembrane region" description="Helical" evidence="2">
    <location>
        <begin position="62"/>
        <end position="81"/>
    </location>
</feature>